<dbReference type="AlphaFoldDB" id="A0A9D3VGH4"/>
<comment type="caution">
    <text evidence="2">The sequence shown here is derived from an EMBL/GenBank/DDBJ whole genome shotgun (WGS) entry which is preliminary data.</text>
</comment>
<proteinExistence type="predicted"/>
<dbReference type="Pfam" id="PF13966">
    <property type="entry name" value="zf-RVT"/>
    <property type="match status" value="1"/>
</dbReference>
<gene>
    <name evidence="2" type="ORF">J1N35_022441</name>
</gene>
<accession>A0A9D3VGH4</accession>
<evidence type="ECO:0000259" key="1">
    <source>
        <dbReference type="Pfam" id="PF13966"/>
    </source>
</evidence>
<reference evidence="2 3" key="1">
    <citation type="journal article" date="2021" name="Plant Biotechnol. J.">
        <title>Multi-omics assisted identification of the key and species-specific regulatory components of drought-tolerant mechanisms in Gossypium stocksii.</title>
        <authorList>
            <person name="Yu D."/>
            <person name="Ke L."/>
            <person name="Zhang D."/>
            <person name="Wu Y."/>
            <person name="Sun Y."/>
            <person name="Mei J."/>
            <person name="Sun J."/>
            <person name="Sun Y."/>
        </authorList>
    </citation>
    <scope>NUCLEOTIDE SEQUENCE [LARGE SCALE GENOMIC DNA]</scope>
    <source>
        <strain evidence="3">cv. E1</strain>
        <tissue evidence="2">Leaf</tissue>
    </source>
</reference>
<protein>
    <recommendedName>
        <fullName evidence="1">Reverse transcriptase zinc-binding domain-containing protein</fullName>
    </recommendedName>
</protein>
<feature type="domain" description="Reverse transcriptase zinc-binding" evidence="1">
    <location>
        <begin position="144"/>
        <end position="189"/>
    </location>
</feature>
<evidence type="ECO:0000313" key="2">
    <source>
        <dbReference type="EMBL" id="KAH1082680.1"/>
    </source>
</evidence>
<organism evidence="2 3">
    <name type="scientific">Gossypium stocksii</name>
    <dbReference type="NCBI Taxonomy" id="47602"/>
    <lineage>
        <taxon>Eukaryota</taxon>
        <taxon>Viridiplantae</taxon>
        <taxon>Streptophyta</taxon>
        <taxon>Embryophyta</taxon>
        <taxon>Tracheophyta</taxon>
        <taxon>Spermatophyta</taxon>
        <taxon>Magnoliopsida</taxon>
        <taxon>eudicotyledons</taxon>
        <taxon>Gunneridae</taxon>
        <taxon>Pentapetalae</taxon>
        <taxon>rosids</taxon>
        <taxon>malvids</taxon>
        <taxon>Malvales</taxon>
        <taxon>Malvaceae</taxon>
        <taxon>Malvoideae</taxon>
        <taxon>Gossypium</taxon>
    </lineage>
</organism>
<name>A0A9D3VGH4_9ROSI</name>
<dbReference type="Proteomes" id="UP000828251">
    <property type="component" value="Unassembled WGS sequence"/>
</dbReference>
<evidence type="ECO:0000313" key="3">
    <source>
        <dbReference type="Proteomes" id="UP000828251"/>
    </source>
</evidence>
<dbReference type="InterPro" id="IPR026960">
    <property type="entry name" value="RVT-Znf"/>
</dbReference>
<keyword evidence="3" id="KW-1185">Reference proteome</keyword>
<dbReference type="EMBL" id="JAIQCV010000007">
    <property type="protein sequence ID" value="KAH1082680.1"/>
    <property type="molecule type" value="Genomic_DNA"/>
</dbReference>
<sequence length="190" mass="21572">MEKLGQLIHLSVENKAWKPIVLGKNGPLLSHLYFANDLFLFAKVDIDQARNIKNELNIFGAASGHKVNELKNTIFFSDNIDLMFANDISSVLGFRQTKDLVGDVCQPLPNGGLGIRYLKDQNETFLLKLGFNLLADDQALLFGFKERILTNKERCRRGFADDHLCKLCRNAEESCLHVLRNCSFAKEVWK</sequence>